<sequence>MSTRQKTRFGTSFRSFIGYAGLEVVSDEGSPSHCNQAINNTNSCEYASQEIHRGLIMDDLPSYGSLSVSDMQLSNDQQTPLICHCQCNKSSVSTFLSFFMMVLGIILVPVLKEETTPTRNVRVVCQVIRAAGLFGFTGGVTNWIAVKLIFSRIPRLFCSGALFKYFVTVREVVADFIIEAFFSSSQVKRYMQNKIFCLLDSENFDQSLLNILNSEKITSIVEKKLNLLMASPEGLMLQSLGVTKLRLRPVIMSYITDMRSYTSPLLIASLQSSELSDTEKIRGQIIDVIATRTQQISPQQVQQIITEALYKYLSSLVVWGNLFGAIVGCIIEVASIYTRGLPR</sequence>
<evidence type="ECO:0000256" key="1">
    <source>
        <dbReference type="SAM" id="Phobius"/>
    </source>
</evidence>
<keyword evidence="1" id="KW-1133">Transmembrane helix</keyword>
<feature type="transmembrane region" description="Helical" evidence="1">
    <location>
        <begin position="316"/>
        <end position="337"/>
    </location>
</feature>
<dbReference type="PANTHER" id="PTHR38568:SF1">
    <property type="entry name" value="DUF445 DOMAIN-CONTAINING PROTEIN"/>
    <property type="match status" value="1"/>
</dbReference>
<gene>
    <name evidence="3" type="primary">LOC116289312</name>
</gene>
<reference evidence="3" key="1">
    <citation type="submission" date="2025-08" db="UniProtKB">
        <authorList>
            <consortium name="RefSeq"/>
        </authorList>
    </citation>
    <scope>IDENTIFICATION</scope>
    <source>
        <tissue evidence="3">Tentacle</tissue>
    </source>
</reference>
<keyword evidence="1" id="KW-0812">Transmembrane</keyword>
<name>A0A6P8HHL4_ACTTE</name>
<dbReference type="AlphaFoldDB" id="A0A6P8HHL4"/>
<dbReference type="PANTHER" id="PTHR38568">
    <property type="entry name" value="DUF445 DOMAIN-CONTAINING PROTEIN-RELATED"/>
    <property type="match status" value="1"/>
</dbReference>
<protein>
    <submittedName>
        <fullName evidence="3">Uncharacterized protein LOC116289312</fullName>
    </submittedName>
</protein>
<proteinExistence type="predicted"/>
<dbReference type="RefSeq" id="XP_031552060.1">
    <property type="nucleotide sequence ID" value="XM_031696200.1"/>
</dbReference>
<accession>A0A6P8HHL4</accession>
<dbReference type="GeneID" id="116289312"/>
<dbReference type="OrthoDB" id="10013811at2759"/>
<organism evidence="2 3">
    <name type="scientific">Actinia tenebrosa</name>
    <name type="common">Australian red waratah sea anemone</name>
    <dbReference type="NCBI Taxonomy" id="6105"/>
    <lineage>
        <taxon>Eukaryota</taxon>
        <taxon>Metazoa</taxon>
        <taxon>Cnidaria</taxon>
        <taxon>Anthozoa</taxon>
        <taxon>Hexacorallia</taxon>
        <taxon>Actiniaria</taxon>
        <taxon>Actiniidae</taxon>
        <taxon>Actinia</taxon>
    </lineage>
</organism>
<dbReference type="KEGG" id="aten:116289312"/>
<feature type="transmembrane region" description="Helical" evidence="1">
    <location>
        <begin position="123"/>
        <end position="150"/>
    </location>
</feature>
<keyword evidence="1" id="KW-0472">Membrane</keyword>
<dbReference type="InParanoid" id="A0A6P8HHL4"/>
<evidence type="ECO:0000313" key="2">
    <source>
        <dbReference type="Proteomes" id="UP000515163"/>
    </source>
</evidence>
<feature type="transmembrane region" description="Helical" evidence="1">
    <location>
        <begin position="92"/>
        <end position="111"/>
    </location>
</feature>
<dbReference type="Proteomes" id="UP000515163">
    <property type="component" value="Unplaced"/>
</dbReference>
<evidence type="ECO:0000313" key="3">
    <source>
        <dbReference type="RefSeq" id="XP_031552060.1"/>
    </source>
</evidence>
<keyword evidence="2" id="KW-1185">Reference proteome</keyword>